<dbReference type="AlphaFoldDB" id="A0A8H6NQE1"/>
<gene>
    <name evidence="2" type="ORF">CPLU01_00959</name>
</gene>
<comment type="caution">
    <text evidence="2">The sequence shown here is derived from an EMBL/GenBank/DDBJ whole genome shotgun (WGS) entry which is preliminary data.</text>
</comment>
<reference evidence="2" key="1">
    <citation type="journal article" date="2020" name="Phytopathology">
        <title>Genome Sequence Resources of Colletotrichum truncatum, C. plurivorum, C. musicola, and C. sojae: Four Species Pathogenic to Soybean (Glycine max).</title>
        <authorList>
            <person name="Rogerio F."/>
            <person name="Boufleur T.R."/>
            <person name="Ciampi-Guillardi M."/>
            <person name="Sukno S.A."/>
            <person name="Thon M.R."/>
            <person name="Massola Junior N.S."/>
            <person name="Baroncelli R."/>
        </authorList>
    </citation>
    <scope>NUCLEOTIDE SEQUENCE</scope>
    <source>
        <strain evidence="2">LFN00145</strain>
    </source>
</reference>
<feature type="compositionally biased region" description="Basic and acidic residues" evidence="1">
    <location>
        <begin position="71"/>
        <end position="81"/>
    </location>
</feature>
<keyword evidence="3" id="KW-1185">Reference proteome</keyword>
<name>A0A8H6NQE1_9PEZI</name>
<feature type="region of interest" description="Disordered" evidence="1">
    <location>
        <begin position="71"/>
        <end position="95"/>
    </location>
</feature>
<protein>
    <submittedName>
        <fullName evidence="2">Uncharacterized protein</fullName>
    </submittedName>
</protein>
<dbReference type="EMBL" id="WIGO01000006">
    <property type="protein sequence ID" value="KAF6840588.1"/>
    <property type="molecule type" value="Genomic_DNA"/>
</dbReference>
<organism evidence="2 3">
    <name type="scientific">Colletotrichum plurivorum</name>
    <dbReference type="NCBI Taxonomy" id="2175906"/>
    <lineage>
        <taxon>Eukaryota</taxon>
        <taxon>Fungi</taxon>
        <taxon>Dikarya</taxon>
        <taxon>Ascomycota</taxon>
        <taxon>Pezizomycotina</taxon>
        <taxon>Sordariomycetes</taxon>
        <taxon>Hypocreomycetidae</taxon>
        <taxon>Glomerellales</taxon>
        <taxon>Glomerellaceae</taxon>
        <taxon>Colletotrichum</taxon>
        <taxon>Colletotrichum orchidearum species complex</taxon>
    </lineage>
</organism>
<evidence type="ECO:0000256" key="1">
    <source>
        <dbReference type="SAM" id="MobiDB-lite"/>
    </source>
</evidence>
<accession>A0A8H6NQE1</accession>
<sequence>MAHCKPVKPHLLSEFELRRFQDAADENAKLADCWNSEHIVILSLEWTDVYKVSGYTFMPYLRLNIMAPEPKPTEADGEQEKKKHHNKQQPPRREIYRRSIRMIEEVKITKANRAFVRGPYCDKADGHETSELYSADARRKAQEVFDELAAEHAAICIATYDLRDARRTARALETFGVRLPAKAVTVDLVKVLEHQARAEGGAIPEELRRYTDENVAVRNGRCERTPGNVVGREGMPHLRMVEVLGPAAERHRWSFRKVEREDAALERISRRMRSTDLKCLIRQRT</sequence>
<evidence type="ECO:0000313" key="2">
    <source>
        <dbReference type="EMBL" id="KAF6840588.1"/>
    </source>
</evidence>
<evidence type="ECO:0000313" key="3">
    <source>
        <dbReference type="Proteomes" id="UP000654918"/>
    </source>
</evidence>
<proteinExistence type="predicted"/>
<dbReference type="Proteomes" id="UP000654918">
    <property type="component" value="Unassembled WGS sequence"/>
</dbReference>